<protein>
    <recommendedName>
        <fullName evidence="4">Wings apart-like protein C-terminal domain-containing protein</fullName>
    </recommendedName>
</protein>
<feature type="compositionally biased region" description="Polar residues" evidence="1">
    <location>
        <begin position="395"/>
        <end position="404"/>
    </location>
</feature>
<accession>A0ABD3PJF7</accession>
<feature type="region of interest" description="Disordered" evidence="1">
    <location>
        <begin position="805"/>
        <end position="848"/>
    </location>
</feature>
<dbReference type="Proteomes" id="UP001516023">
    <property type="component" value="Unassembled WGS sequence"/>
</dbReference>
<feature type="compositionally biased region" description="Polar residues" evidence="1">
    <location>
        <begin position="306"/>
        <end position="326"/>
    </location>
</feature>
<feature type="compositionally biased region" description="Basic and acidic residues" evidence="1">
    <location>
        <begin position="146"/>
        <end position="157"/>
    </location>
</feature>
<feature type="region of interest" description="Disordered" evidence="1">
    <location>
        <begin position="222"/>
        <end position="275"/>
    </location>
</feature>
<feature type="compositionally biased region" description="Polar residues" evidence="1">
    <location>
        <begin position="489"/>
        <end position="501"/>
    </location>
</feature>
<evidence type="ECO:0000256" key="1">
    <source>
        <dbReference type="SAM" id="MobiDB-lite"/>
    </source>
</evidence>
<feature type="compositionally biased region" description="Low complexity" evidence="1">
    <location>
        <begin position="440"/>
        <end position="479"/>
    </location>
</feature>
<dbReference type="EMBL" id="JABMIG020000166">
    <property type="protein sequence ID" value="KAL3787901.1"/>
    <property type="molecule type" value="Genomic_DNA"/>
</dbReference>
<feature type="compositionally biased region" description="Polar residues" evidence="1">
    <location>
        <begin position="370"/>
        <end position="387"/>
    </location>
</feature>
<organism evidence="2 3">
    <name type="scientific">Cyclotella cryptica</name>
    <dbReference type="NCBI Taxonomy" id="29204"/>
    <lineage>
        <taxon>Eukaryota</taxon>
        <taxon>Sar</taxon>
        <taxon>Stramenopiles</taxon>
        <taxon>Ochrophyta</taxon>
        <taxon>Bacillariophyta</taxon>
        <taxon>Coscinodiscophyceae</taxon>
        <taxon>Thalassiosirophycidae</taxon>
        <taxon>Stephanodiscales</taxon>
        <taxon>Stephanodiscaceae</taxon>
        <taxon>Cyclotella</taxon>
    </lineage>
</organism>
<feature type="compositionally biased region" description="Basic residues" evidence="1">
    <location>
        <begin position="158"/>
        <end position="171"/>
    </location>
</feature>
<evidence type="ECO:0000313" key="3">
    <source>
        <dbReference type="Proteomes" id="UP001516023"/>
    </source>
</evidence>
<feature type="compositionally biased region" description="Polar residues" evidence="1">
    <location>
        <begin position="417"/>
        <end position="427"/>
    </location>
</feature>
<proteinExistence type="predicted"/>
<feature type="compositionally biased region" description="Low complexity" evidence="1">
    <location>
        <begin position="11"/>
        <end position="35"/>
    </location>
</feature>
<sequence>MDEFDFDNDSSHSLSLSSKPSSLALSASSSPFSHSNNKRSRRKRQSLDNSNDHRKDDDDDNDDQSSLLQNDTPAPPTNTHHQQPPPLRGRTKARRSRQVLRTGADALQNAQHRTLPPTPRAMEDMSSCSSSYRRTRTTHDPTTLSTHDDSHSMEKATRSGRRHQRRRRCTHRPFPTDGDDTFSVIPTLPCPVARGDGSTASSERAGADVLLEDDHGCSGRIQSSLFHKSANKEEDVSDGSVKSSQRRARSDAWKNAPRDGNDPDSGTVHSPLFHNKDASHCSLQHSQTNTMTETLHNSSPEDKDSNPYSTSIHSPFPSSQGSNRSVRFSLSSNTRHFYPNGYYGTPPGSPQQIFSKSPCLEEARYSENDTNGLRLSSKECNGFTNGNRKYPHWDTATQQSTKDIQPTDKTDEHDTASHSNLSSQTDTPPKKKRPRSCLKAATYPSQTTAASTTTTTAHSSPSSHYLSSSSSSSSSYGSSTTIRKRHISRTNGHYFSDLSQNSSSSSHHHSPDETPLVTLGRHRDVSDVQDMGHYRLLVDDLSYFCSAILHCHRRDGVGGHHTSVTAGAACDLAEIVSKMEVQMALLMWGGGGKGGGVGALLAVLEAVACAPPVMDVMEICRDVIEGTDGFVPNDGLDCGFDGKEEEFVGRDGRGKTVEKPAFGRTKNARRTQGGGIETNGEFDSNNFVPWKSLEVRDKHDAISARALSIVAHFVSVLCTRAPAANSNIKKAAVKAARSGVLQHKAALQGLARLVADDPVVDAYLRREASAVNGVDPATNNDGIIANTATEIIVDDDSAASFCTSSSRSSNLSSFSNTNSAGESNTLDPTKFGRRKSRKKKSSRTQQSIASSCSNYHLLEPISEVDKDIDEVLGIIKCTGDKSKETDEASKSCNESNDRSCVGPNGKSECLDFLSEDGSMVSRSRSVTLDRVELKSDVKYQEKIASALSRANLRPTIAQAILASDMNALEDEEDWICAFCTKWEQNMLVSSDTEYPSYSSLSSASVALDAVDLIICGRDKSIPPNDDDEHSEDEDDADNFLQTSEPDKDEVSENPMLLTNEMMRKSDTLPDYSRSMASTLASILLWFRQDKLDGKAQTKKCNKCITYLQHRASMLSGIIDNLCCLSPEATKALSCPKSLLIPSLLRVVSEIHFNQDTQSTCIEECALASLKTLTTLTHENSTACHQIIAYCKRHPTLCVCSSSNATLNSLSCVANGVEIIFSILFKTITEMTNDKSGYDTTIFCLNILTNIAETIPSSTREIFLGLLIKGEVKGISWLTQWIVSKTSGFQSAVMKGTFGSTRHDDSTANNDSELKPGEEGNLVTSGNGFVLLSYLMLDDNNGTTTSQIRDIIVRELPIDETGNSGGIQFMIKTLKAFCNFYHYSVGDLSVAVIAPVIRLIAGLEKIHLTEQSKKWL</sequence>
<evidence type="ECO:0000313" key="2">
    <source>
        <dbReference type="EMBL" id="KAL3787901.1"/>
    </source>
</evidence>
<feature type="compositionally biased region" description="Low complexity" evidence="1">
    <location>
        <begin position="64"/>
        <end position="82"/>
    </location>
</feature>
<feature type="compositionally biased region" description="Basic and acidic residues" evidence="1">
    <location>
        <begin position="405"/>
        <end position="416"/>
    </location>
</feature>
<feature type="compositionally biased region" description="Basic residues" evidence="1">
    <location>
        <begin position="831"/>
        <end position="842"/>
    </location>
</feature>
<feature type="compositionally biased region" description="Basic and acidic residues" evidence="1">
    <location>
        <begin position="248"/>
        <end position="261"/>
    </location>
</feature>
<keyword evidence="3" id="KW-1185">Reference proteome</keyword>
<feature type="region of interest" description="Disordered" evidence="1">
    <location>
        <begin position="370"/>
        <end position="520"/>
    </location>
</feature>
<dbReference type="InterPro" id="IPR011989">
    <property type="entry name" value="ARM-like"/>
</dbReference>
<evidence type="ECO:0008006" key="4">
    <source>
        <dbReference type="Google" id="ProtNLM"/>
    </source>
</evidence>
<comment type="caution">
    <text evidence="2">The sequence shown here is derived from an EMBL/GenBank/DDBJ whole genome shotgun (WGS) entry which is preliminary data.</text>
</comment>
<name>A0ABD3PJF7_9STRA</name>
<feature type="compositionally biased region" description="Low complexity" evidence="1">
    <location>
        <begin position="805"/>
        <end position="820"/>
    </location>
</feature>
<feature type="region of interest" description="Disordered" evidence="1">
    <location>
        <begin position="288"/>
        <end position="326"/>
    </location>
</feature>
<feature type="region of interest" description="Disordered" evidence="1">
    <location>
        <begin position="1020"/>
        <end position="1058"/>
    </location>
</feature>
<gene>
    <name evidence="2" type="ORF">HJC23_000143</name>
</gene>
<feature type="region of interest" description="Disordered" evidence="1">
    <location>
        <begin position="1"/>
        <end position="182"/>
    </location>
</feature>
<feature type="compositionally biased region" description="Polar residues" evidence="1">
    <location>
        <begin position="288"/>
        <end position="298"/>
    </location>
</feature>
<feature type="compositionally biased region" description="Basic residues" evidence="1">
    <location>
        <begin position="89"/>
        <end position="98"/>
    </location>
</feature>
<dbReference type="Gene3D" id="1.25.10.10">
    <property type="entry name" value="Leucine-rich Repeat Variant"/>
    <property type="match status" value="1"/>
</dbReference>
<reference evidence="2 3" key="1">
    <citation type="journal article" date="2020" name="G3 (Bethesda)">
        <title>Improved Reference Genome for Cyclotella cryptica CCMP332, a Model for Cell Wall Morphogenesis, Salinity Adaptation, and Lipid Production in Diatoms (Bacillariophyta).</title>
        <authorList>
            <person name="Roberts W.R."/>
            <person name="Downey K.M."/>
            <person name="Ruck E.C."/>
            <person name="Traller J.C."/>
            <person name="Alverson A.J."/>
        </authorList>
    </citation>
    <scope>NUCLEOTIDE SEQUENCE [LARGE SCALE GENOMIC DNA]</scope>
    <source>
        <strain evidence="2 3">CCMP332</strain>
    </source>
</reference>
<feature type="compositionally biased region" description="Acidic residues" evidence="1">
    <location>
        <begin position="1024"/>
        <end position="1037"/>
    </location>
</feature>